<proteinExistence type="predicted"/>
<name>A0A8H4P3X4_9HYPO</name>
<dbReference type="EMBL" id="JAADJG010000398">
    <property type="protein sequence ID" value="KAF4447437.1"/>
    <property type="molecule type" value="Genomic_DNA"/>
</dbReference>
<dbReference type="AlphaFoldDB" id="A0A8H4P3X4"/>
<accession>A0A8H4P3X4</accession>
<organism evidence="2 3">
    <name type="scientific">Fusarium austroafricanum</name>
    <dbReference type="NCBI Taxonomy" id="2364996"/>
    <lineage>
        <taxon>Eukaryota</taxon>
        <taxon>Fungi</taxon>
        <taxon>Dikarya</taxon>
        <taxon>Ascomycota</taxon>
        <taxon>Pezizomycotina</taxon>
        <taxon>Sordariomycetes</taxon>
        <taxon>Hypocreomycetidae</taxon>
        <taxon>Hypocreales</taxon>
        <taxon>Nectriaceae</taxon>
        <taxon>Fusarium</taxon>
        <taxon>Fusarium concolor species complex</taxon>
    </lineage>
</organism>
<comment type="caution">
    <text evidence="2">The sequence shown here is derived from an EMBL/GenBank/DDBJ whole genome shotgun (WGS) entry which is preliminary data.</text>
</comment>
<dbReference type="Proteomes" id="UP000605986">
    <property type="component" value="Unassembled WGS sequence"/>
</dbReference>
<keyword evidence="3" id="KW-1185">Reference proteome</keyword>
<gene>
    <name evidence="2" type="ORF">F53441_9048</name>
</gene>
<evidence type="ECO:0000256" key="1">
    <source>
        <dbReference type="SAM" id="Phobius"/>
    </source>
</evidence>
<feature type="transmembrane region" description="Helical" evidence="1">
    <location>
        <begin position="346"/>
        <end position="363"/>
    </location>
</feature>
<evidence type="ECO:0000313" key="2">
    <source>
        <dbReference type="EMBL" id="KAF4447437.1"/>
    </source>
</evidence>
<sequence length="406" mass="47480">MNGSQSFQPIRRRLDFPLVDHNYPDEWYELEFAKLFVEIWNTVHLAFSPEDSHHAPTMSPWLRSYSKEFIKYVELVAHPDARSGKWEKLLRDRDERSNLLEAVIFKILDTHIFSQLLFGADPKHAETLQNADTALIATDGFSRSKLRSHTTKNWLQTSNGIPPRFWEEVDKLCVQTLTMLLPVYGYTSMFTGYEPISIEQLYQKLHNLIALAGWLSVTIRMSPAIFSFSWAKPGELFSMNQVNRCQSAYKASMEVAQRYHTRLMKEKPNSKPMKSAARIKISVFPEIVRHRPVPKVMNNEGVTSYKILEPHVLYYQGLQLEHDEERAFISLPDYIKKLEDRNIPRYAALAIMGIVFTLLWVYFTTSGQQTWHSIQQWMKSGLEHIMRPRPESTPVQEQKPEPWIRY</sequence>
<protein>
    <submittedName>
        <fullName evidence="2">Uncharacterized protein</fullName>
    </submittedName>
</protein>
<evidence type="ECO:0000313" key="3">
    <source>
        <dbReference type="Proteomes" id="UP000605986"/>
    </source>
</evidence>
<dbReference type="OrthoDB" id="4749307at2759"/>
<keyword evidence="1" id="KW-1133">Transmembrane helix</keyword>
<keyword evidence="1" id="KW-0472">Membrane</keyword>
<reference evidence="2" key="1">
    <citation type="submission" date="2020-01" db="EMBL/GenBank/DDBJ databases">
        <title>Identification and distribution of gene clusters putatively required for synthesis of sphingolipid metabolism inhibitors in phylogenetically diverse species of the filamentous fungus Fusarium.</title>
        <authorList>
            <person name="Kim H.-S."/>
            <person name="Busman M."/>
            <person name="Brown D.W."/>
            <person name="Divon H."/>
            <person name="Uhlig S."/>
            <person name="Proctor R.H."/>
        </authorList>
    </citation>
    <scope>NUCLEOTIDE SEQUENCE</scope>
    <source>
        <strain evidence="2">NRRL 53441</strain>
    </source>
</reference>
<keyword evidence="1" id="KW-0812">Transmembrane</keyword>